<protein>
    <submittedName>
        <fullName evidence="3">TIGR03618 family F420-dependent PPOX class oxidoreductase</fullName>
    </submittedName>
</protein>
<dbReference type="NCBIfam" id="TIGR03618">
    <property type="entry name" value="Rv1155_F420"/>
    <property type="match status" value="1"/>
</dbReference>
<dbReference type="PANTHER" id="PTHR35176">
    <property type="entry name" value="HEME OXYGENASE HI_0854-RELATED"/>
    <property type="match status" value="1"/>
</dbReference>
<dbReference type="InterPro" id="IPR012349">
    <property type="entry name" value="Split_barrel_FMN-bd"/>
</dbReference>
<dbReference type="AlphaFoldDB" id="A0A6I4MG74"/>
<gene>
    <name evidence="3" type="ORF">F8568_022855</name>
</gene>
<dbReference type="Gene3D" id="2.30.110.10">
    <property type="entry name" value="Electron Transport, Fmn-binding Protein, Chain A"/>
    <property type="match status" value="1"/>
</dbReference>
<keyword evidence="1" id="KW-0560">Oxidoreductase</keyword>
<dbReference type="SUPFAM" id="SSF50475">
    <property type="entry name" value="FMN-binding split barrel"/>
    <property type="match status" value="1"/>
</dbReference>
<evidence type="ECO:0000313" key="4">
    <source>
        <dbReference type="Proteomes" id="UP000462055"/>
    </source>
</evidence>
<sequence>MGALAANKRDGHPHLSTVAYHWDPAERVARISTTDDRAKVRRLRRDPRAALYVSSADHLAFAVAEGRAELSAVSEVPGDAAGRELLGLEPPFEDAGAEKAFLEQMVLDRRLLIRLRVSRLYGTRLDVP</sequence>
<dbReference type="EMBL" id="WBMS02000018">
    <property type="protein sequence ID" value="MWA03164.1"/>
    <property type="molecule type" value="Genomic_DNA"/>
</dbReference>
<dbReference type="InterPro" id="IPR011576">
    <property type="entry name" value="Pyridox_Oxase_N"/>
</dbReference>
<evidence type="ECO:0000256" key="1">
    <source>
        <dbReference type="ARBA" id="ARBA00023002"/>
    </source>
</evidence>
<dbReference type="PANTHER" id="PTHR35176:SF2">
    <property type="entry name" value="F420H(2)-DEPENDENT REDUCTASE RV1155"/>
    <property type="match status" value="1"/>
</dbReference>
<dbReference type="GO" id="GO:0016627">
    <property type="term" value="F:oxidoreductase activity, acting on the CH-CH group of donors"/>
    <property type="evidence" value="ECO:0007669"/>
    <property type="project" value="TreeGrafter"/>
</dbReference>
<dbReference type="Proteomes" id="UP000462055">
    <property type="component" value="Unassembled WGS sequence"/>
</dbReference>
<evidence type="ECO:0000313" key="3">
    <source>
        <dbReference type="EMBL" id="MWA03164.1"/>
    </source>
</evidence>
<organism evidence="3 4">
    <name type="scientific">Actinomadura physcomitrii</name>
    <dbReference type="NCBI Taxonomy" id="2650748"/>
    <lineage>
        <taxon>Bacteria</taxon>
        <taxon>Bacillati</taxon>
        <taxon>Actinomycetota</taxon>
        <taxon>Actinomycetes</taxon>
        <taxon>Streptosporangiales</taxon>
        <taxon>Thermomonosporaceae</taxon>
        <taxon>Actinomadura</taxon>
    </lineage>
</organism>
<keyword evidence="4" id="KW-1185">Reference proteome</keyword>
<accession>A0A6I4MG74</accession>
<dbReference type="InterPro" id="IPR019920">
    <property type="entry name" value="F420-binding_dom_put"/>
</dbReference>
<reference evidence="3" key="1">
    <citation type="submission" date="2019-12" db="EMBL/GenBank/DDBJ databases">
        <title>Actinomadura physcomitrii sp. nov., a novel actinomycete isolated from moss [Physcomitrium sphaericum (Ludw) Fuernr].</title>
        <authorList>
            <person name="Zhuang X."/>
        </authorList>
    </citation>
    <scope>NUCLEOTIDE SEQUENCE [LARGE SCALE GENOMIC DNA]</scope>
    <source>
        <strain evidence="3">LD22</strain>
    </source>
</reference>
<comment type="caution">
    <text evidence="3">The sequence shown here is derived from an EMBL/GenBank/DDBJ whole genome shotgun (WGS) entry which is preliminary data.</text>
</comment>
<dbReference type="GO" id="GO:0070967">
    <property type="term" value="F:coenzyme F420 binding"/>
    <property type="evidence" value="ECO:0007669"/>
    <property type="project" value="TreeGrafter"/>
</dbReference>
<name>A0A6I4MG74_9ACTN</name>
<dbReference type="InterPro" id="IPR052019">
    <property type="entry name" value="F420H2_bilvrd_red/Heme_oxyg"/>
</dbReference>
<dbReference type="Pfam" id="PF01243">
    <property type="entry name" value="PNPOx_N"/>
    <property type="match status" value="1"/>
</dbReference>
<evidence type="ECO:0000259" key="2">
    <source>
        <dbReference type="Pfam" id="PF01243"/>
    </source>
</evidence>
<feature type="domain" description="Pyridoxamine 5'-phosphate oxidase N-terminal" evidence="2">
    <location>
        <begin position="2"/>
        <end position="75"/>
    </location>
</feature>
<proteinExistence type="predicted"/>
<dbReference type="GO" id="GO:0005829">
    <property type="term" value="C:cytosol"/>
    <property type="evidence" value="ECO:0007669"/>
    <property type="project" value="TreeGrafter"/>
</dbReference>